<gene>
    <name evidence="1" type="ORF">MILVUS5_LOCUS3990</name>
</gene>
<reference evidence="1" key="1">
    <citation type="submission" date="2023-10" db="EMBL/GenBank/DDBJ databases">
        <authorList>
            <person name="Rodriguez Cubillos JULIANA M."/>
            <person name="De Vega J."/>
        </authorList>
    </citation>
    <scope>NUCLEOTIDE SEQUENCE</scope>
</reference>
<evidence type="ECO:0000313" key="1">
    <source>
        <dbReference type="EMBL" id="CAJ2632776.1"/>
    </source>
</evidence>
<accession>A0ACB0ILD5</accession>
<proteinExistence type="predicted"/>
<dbReference type="EMBL" id="CASHSV030000001">
    <property type="protein sequence ID" value="CAJ2632776.1"/>
    <property type="molecule type" value="Genomic_DNA"/>
</dbReference>
<protein>
    <submittedName>
        <fullName evidence="1">Uncharacterized protein</fullName>
    </submittedName>
</protein>
<dbReference type="Proteomes" id="UP001177021">
    <property type="component" value="Unassembled WGS sequence"/>
</dbReference>
<sequence length="315" mass="36781">MNIGVVNGIDHLVGSFFKKIGNGGTTRFWHDSWLGPQSLKEVFPHLFLISVQKECSVQEVGRWNSGRWEWVVRWRRNLFVWEEELHQSLMELLTPIQLANVEDEWRCHYTNGGTFSVSLLYKYLSGKIITPISLDPELVRDLGFLWESLAPSKVIVFSWQLLRRRLPIRVNLAKRGIVEYDSTSFCVLCPMNHECESHLFGWCAFASTLWGKIFKWFDWDVAVPRDPLEIFRRFSVGVGGGKRLKGLLAVWHVVVWAIWKARNDLIFNAQVPVMEDVLSRITYTSWKWLVDKKMGSGCSLYEWMTYPMDCIRRCV</sequence>
<name>A0ACB0ILD5_TRIPR</name>
<evidence type="ECO:0000313" key="2">
    <source>
        <dbReference type="Proteomes" id="UP001177021"/>
    </source>
</evidence>
<comment type="caution">
    <text evidence="1">The sequence shown here is derived from an EMBL/GenBank/DDBJ whole genome shotgun (WGS) entry which is preliminary data.</text>
</comment>
<keyword evidence="2" id="KW-1185">Reference proteome</keyword>
<organism evidence="1 2">
    <name type="scientific">Trifolium pratense</name>
    <name type="common">Red clover</name>
    <dbReference type="NCBI Taxonomy" id="57577"/>
    <lineage>
        <taxon>Eukaryota</taxon>
        <taxon>Viridiplantae</taxon>
        <taxon>Streptophyta</taxon>
        <taxon>Embryophyta</taxon>
        <taxon>Tracheophyta</taxon>
        <taxon>Spermatophyta</taxon>
        <taxon>Magnoliopsida</taxon>
        <taxon>eudicotyledons</taxon>
        <taxon>Gunneridae</taxon>
        <taxon>Pentapetalae</taxon>
        <taxon>rosids</taxon>
        <taxon>fabids</taxon>
        <taxon>Fabales</taxon>
        <taxon>Fabaceae</taxon>
        <taxon>Papilionoideae</taxon>
        <taxon>50 kb inversion clade</taxon>
        <taxon>NPAAA clade</taxon>
        <taxon>Hologalegina</taxon>
        <taxon>IRL clade</taxon>
        <taxon>Trifolieae</taxon>
        <taxon>Trifolium</taxon>
    </lineage>
</organism>